<comment type="similarity">
    <text evidence="2">Belongs to the pterin-4-alpha-carbinolamine dehydratase family.</text>
</comment>
<organism evidence="5 6">
    <name type="scientific">Tricholomella constricta</name>
    <dbReference type="NCBI Taxonomy" id="117010"/>
    <lineage>
        <taxon>Eukaryota</taxon>
        <taxon>Fungi</taxon>
        <taxon>Dikarya</taxon>
        <taxon>Basidiomycota</taxon>
        <taxon>Agaricomycotina</taxon>
        <taxon>Agaricomycetes</taxon>
        <taxon>Agaricomycetidae</taxon>
        <taxon>Agaricales</taxon>
        <taxon>Tricholomatineae</taxon>
        <taxon>Lyophyllaceae</taxon>
        <taxon>Tricholomella</taxon>
    </lineage>
</organism>
<reference evidence="5 6" key="1">
    <citation type="journal article" date="2020" name="ISME J.">
        <title>Uncovering the hidden diversity of litter-decomposition mechanisms in mushroom-forming fungi.</title>
        <authorList>
            <person name="Floudas D."/>
            <person name="Bentzer J."/>
            <person name="Ahren D."/>
            <person name="Johansson T."/>
            <person name="Persson P."/>
            <person name="Tunlid A."/>
        </authorList>
    </citation>
    <scope>NUCLEOTIDE SEQUENCE [LARGE SCALE GENOMIC DNA]</scope>
    <source>
        <strain evidence="5 6">CBS 661.87</strain>
    </source>
</reference>
<dbReference type="Proteomes" id="UP000565441">
    <property type="component" value="Unassembled WGS sequence"/>
</dbReference>
<keyword evidence="6" id="KW-1185">Reference proteome</keyword>
<evidence type="ECO:0000313" key="6">
    <source>
        <dbReference type="Proteomes" id="UP000565441"/>
    </source>
</evidence>
<name>A0A8H5M9X1_9AGAR</name>
<dbReference type="Gene3D" id="3.30.1360.20">
    <property type="entry name" value="Transcriptional coactivator/pterin dehydratase"/>
    <property type="match status" value="1"/>
</dbReference>
<dbReference type="AlphaFoldDB" id="A0A8H5M9X1"/>
<evidence type="ECO:0000256" key="2">
    <source>
        <dbReference type="ARBA" id="ARBA00006472"/>
    </source>
</evidence>
<evidence type="ECO:0000256" key="3">
    <source>
        <dbReference type="ARBA" id="ARBA00013252"/>
    </source>
</evidence>
<comment type="catalytic activity">
    <reaction evidence="1">
        <text>(4aS,6R)-4a-hydroxy-L-erythro-5,6,7,8-tetrahydrobiopterin = (6R)-L-erythro-6,7-dihydrobiopterin + H2O</text>
        <dbReference type="Rhea" id="RHEA:11920"/>
        <dbReference type="ChEBI" id="CHEBI:15377"/>
        <dbReference type="ChEBI" id="CHEBI:15642"/>
        <dbReference type="ChEBI" id="CHEBI:43120"/>
        <dbReference type="EC" id="4.2.1.96"/>
    </reaction>
</comment>
<accession>A0A8H5M9X1</accession>
<dbReference type="GO" id="GO:0008124">
    <property type="term" value="F:4-alpha-hydroxytetrahydrobiopterin dehydratase activity"/>
    <property type="evidence" value="ECO:0007669"/>
    <property type="project" value="UniProtKB-EC"/>
</dbReference>
<gene>
    <name evidence="5" type="ORF">D9615_002599</name>
</gene>
<dbReference type="EC" id="4.2.1.96" evidence="3"/>
<sequence>MASRVLIYLPLLQRAVPLRSILHAPRKSRNLVRLVSTTTEAPQPVTKLDQTNQNETAIEEQSFGDTPEELATPDDLRMFPLKMPPPVKKWPTPWFAKDDVDTYLWPLFSRGWGLAFRHNIRGGADASAVTSILNVKYRVASFDTGIAFIQGIAEIAKAEKHHPVHLSLTYDESPTLTLRTLTHSASRPPWVLAPPTTAIIPGVTHRDLRLAALIDNLYSAQYTPSPASLRWLPDARSRPTLSIISKFFSLPPKQLASHCSLCGGRHSALRCPNASLHTVPYYQTQTPSQGQNQKQSPTHETHVFKGLPYCRRCRTHHAPMSRCPSQQKSTPPPSPCPNCGGLHWLQDCRQPQIPASEAEAFKLPPPVIKA</sequence>
<keyword evidence="4" id="KW-0456">Lyase</keyword>
<proteinExistence type="inferred from homology"/>
<evidence type="ECO:0000256" key="4">
    <source>
        <dbReference type="ARBA" id="ARBA00023239"/>
    </source>
</evidence>
<dbReference type="InterPro" id="IPR001533">
    <property type="entry name" value="Pterin_deHydtase"/>
</dbReference>
<dbReference type="SUPFAM" id="SSF55248">
    <property type="entry name" value="PCD-like"/>
    <property type="match status" value="1"/>
</dbReference>
<dbReference type="InterPro" id="IPR036428">
    <property type="entry name" value="PCD_sf"/>
</dbReference>
<dbReference type="OrthoDB" id="3263285at2759"/>
<comment type="caution">
    <text evidence="5">The sequence shown here is derived from an EMBL/GenBank/DDBJ whole genome shotgun (WGS) entry which is preliminary data.</text>
</comment>
<protein>
    <recommendedName>
        <fullName evidence="3">4a-hydroxytetrahydrobiopterin dehydratase</fullName>
        <ecNumber evidence="3">4.2.1.96</ecNumber>
    </recommendedName>
</protein>
<evidence type="ECO:0000256" key="1">
    <source>
        <dbReference type="ARBA" id="ARBA00001554"/>
    </source>
</evidence>
<dbReference type="GO" id="GO:0006729">
    <property type="term" value="P:tetrahydrobiopterin biosynthetic process"/>
    <property type="evidence" value="ECO:0007669"/>
    <property type="project" value="InterPro"/>
</dbReference>
<dbReference type="EMBL" id="JAACJP010000003">
    <property type="protein sequence ID" value="KAF5386152.1"/>
    <property type="molecule type" value="Genomic_DNA"/>
</dbReference>
<dbReference type="Pfam" id="PF01329">
    <property type="entry name" value="Pterin_4a"/>
    <property type="match status" value="1"/>
</dbReference>
<evidence type="ECO:0000313" key="5">
    <source>
        <dbReference type="EMBL" id="KAF5386152.1"/>
    </source>
</evidence>